<accession>A0ABV7MBJ7</accession>
<evidence type="ECO:0000313" key="1">
    <source>
        <dbReference type="EMBL" id="MFC3302829.1"/>
    </source>
</evidence>
<dbReference type="RefSeq" id="WP_189571716.1">
    <property type="nucleotide sequence ID" value="NZ_BMXU01000001.1"/>
</dbReference>
<name>A0ABV7MBJ7_9PROT</name>
<keyword evidence="2" id="KW-1185">Reference proteome</keyword>
<reference evidence="2" key="1">
    <citation type="journal article" date="2019" name="Int. J. Syst. Evol. Microbiol.">
        <title>The Global Catalogue of Microorganisms (GCM) 10K type strain sequencing project: providing services to taxonomists for standard genome sequencing and annotation.</title>
        <authorList>
            <consortium name="The Broad Institute Genomics Platform"/>
            <consortium name="The Broad Institute Genome Sequencing Center for Infectious Disease"/>
            <person name="Wu L."/>
            <person name="Ma J."/>
        </authorList>
    </citation>
    <scope>NUCLEOTIDE SEQUENCE [LARGE SCALE GENOMIC DNA]</scope>
    <source>
        <strain evidence="2">KCTC 22245</strain>
    </source>
</reference>
<dbReference type="Proteomes" id="UP001595607">
    <property type="component" value="Unassembled WGS sequence"/>
</dbReference>
<evidence type="ECO:0000313" key="2">
    <source>
        <dbReference type="Proteomes" id="UP001595607"/>
    </source>
</evidence>
<sequence>MRTILMIFGGLFFALVLLLVGVGTIVGFTAYAKINDAKAYVELATLEIGESYDPEVFRKHLSPEAVANTGVLEQVSQLLLTTFGPITSVDKVEYPSFQSGVTAADGQYFVAVCQVAATSTKGDLAINFTALHRKENWETTNFYVDWGPDGPRAPAEQSV</sequence>
<dbReference type="EMBL" id="JBHRVA010000002">
    <property type="protein sequence ID" value="MFC3302829.1"/>
    <property type="molecule type" value="Genomic_DNA"/>
</dbReference>
<gene>
    <name evidence="1" type="ORF">ACFONP_08800</name>
</gene>
<proteinExistence type="predicted"/>
<comment type="caution">
    <text evidence="1">The sequence shown here is derived from an EMBL/GenBank/DDBJ whole genome shotgun (WGS) entry which is preliminary data.</text>
</comment>
<protein>
    <submittedName>
        <fullName evidence="1">Uncharacterized protein</fullName>
    </submittedName>
</protein>
<organism evidence="1 2">
    <name type="scientific">Parvularcula lutaonensis</name>
    <dbReference type="NCBI Taxonomy" id="491923"/>
    <lineage>
        <taxon>Bacteria</taxon>
        <taxon>Pseudomonadati</taxon>
        <taxon>Pseudomonadota</taxon>
        <taxon>Alphaproteobacteria</taxon>
        <taxon>Parvularculales</taxon>
        <taxon>Parvularculaceae</taxon>
        <taxon>Parvularcula</taxon>
    </lineage>
</organism>